<keyword evidence="6" id="KW-1003">Cell membrane</keyword>
<dbReference type="GO" id="GO:0005516">
    <property type="term" value="F:calmodulin binding"/>
    <property type="evidence" value="ECO:0007669"/>
    <property type="project" value="UniProtKB-KW"/>
</dbReference>
<dbReference type="GO" id="GO:0005977">
    <property type="term" value="P:glycogen metabolic process"/>
    <property type="evidence" value="ECO:0007669"/>
    <property type="project" value="UniProtKB-UniPathway"/>
</dbReference>
<dbReference type="InterPro" id="IPR008928">
    <property type="entry name" value="6-hairpin_glycosidase_sf"/>
</dbReference>
<keyword evidence="6" id="KW-0449">Lipoprotein</keyword>
<evidence type="ECO:0000256" key="6">
    <source>
        <dbReference type="RuleBase" id="RU364123"/>
    </source>
</evidence>
<gene>
    <name evidence="9" type="ORF">BXYJ_LOCUS9364</name>
</gene>
<dbReference type="AlphaFoldDB" id="A0A1I7S3H6"/>
<keyword evidence="6" id="KW-0472">Membrane</keyword>
<dbReference type="InterPro" id="IPR011613">
    <property type="entry name" value="GH15-like"/>
</dbReference>
<dbReference type="WBParaSite" id="BXY_0755700.1">
    <property type="protein sequence ID" value="BXY_0755700.1"/>
    <property type="gene ID" value="BXY_0755700"/>
</dbReference>
<evidence type="ECO:0000259" key="7">
    <source>
        <dbReference type="Pfam" id="PF00723"/>
    </source>
</evidence>
<keyword evidence="4 6" id="KW-0112">Calmodulin-binding</keyword>
<dbReference type="SUPFAM" id="SSF48208">
    <property type="entry name" value="Six-hairpin glycosidases"/>
    <property type="match status" value="1"/>
</dbReference>
<keyword evidence="11" id="KW-1185">Reference proteome</keyword>
<dbReference type="Proteomes" id="UP000095284">
    <property type="component" value="Unplaced"/>
</dbReference>
<sequence>MSAEPNLRLRRLTKAYLSAISHSNYDAASNSRTARVDRIYSLLEKIIVENQSCTSGLFPRFSNDKSIGYVKDSIYCAIACWTCSMAYQRLDDDRGRQTELKQTAVKTMRGILFCWMQQTGKLNAFKSHNSSEFSLHARFDLQTGLEVHGSYNHLQMDLVALYILTLVQFTMGGTQVIFTMDEVAFLQNLVFYLERTYRTPDFGMWERGSRYNNGKTELHASGLGMVKAALEAINGLNVFGNRGTSGSVIYVDIDGHNRNRTTFETILPRESNSKNTDAALLIAVGWPAFATHDEKLFDTTFNKCVKHLEGRYGLKRFLRDGYRTECEDTTKKHYTEEETYNFRGIESQFPMFLLYIVLTAHFKGNDVMADRYWEKLNGLLVSYEYGGPLIVPECYCLEEDHIEEERETPNSQDFYAVNPSEFGIHLWSNALYVIALLVRDKLVHLSDLDPVYRHLPASLRPKAVNRHSAFEREDDNLSQSLGGVCSWFRSIGRMEGDPVVQIALISESCQLQMMLATYGVLSQTPHEVEPVQIWPSWRMVKVFNHLGENHRLGLGGRPSRPLGPLNTSKIYRIGGDTVICYPLTFELSDFYGNADPSTLIEDVKRDIEFIAKRWKLSGHPTFCMVLREENIVGEYFEKMLDLLVSMKNGFVNGIRVRIGRIHQLLNTGCIEHLDFVKLDDIEFDVDIFQEIDMKTAHMKSKTSMKTLPLESQSILSECVYQAMDDHELFSIIAREDVIDNLREIAIALAVMIKRYSGSFVVHGETLTVRLEKVYRIACQIRSWGLVRYCAAHLKKTVTSLAPSITTLLVRGKQVIVGMKSGVEINISSPQTPSEIVSAVYSGCHYDQDVSAAVFQQELIIACADLIVHHPHAFDGVLTIRLEWLTNALQLLLHYVKELGLKPSDVIHFLNCSCPMNVIKQLSKMNGLAVYDLPPTMVKDLLTMLMTRTNWHLLRKTHVRHLNGAVNRVPTNLYDRIFKMLERVRGGITIAGHLLPQNPTLQIMTQHELTFAYHMEAMMSDIPTPEQRQLVVELLSIVATMMERNPEVNFPDSLNCDALIERAFQIFCQQCQLSPKTSFDAFYNAEQNAEPSTFILQAVVEKLLSKCHNIARRGSLSNSSDVLDDFVFKRKHSDDMCPIS</sequence>
<dbReference type="Proteomes" id="UP000582659">
    <property type="component" value="Unassembled WGS sequence"/>
</dbReference>
<dbReference type="GO" id="GO:0005886">
    <property type="term" value="C:plasma membrane"/>
    <property type="evidence" value="ECO:0007669"/>
    <property type="project" value="UniProtKB-SubCell"/>
</dbReference>
<dbReference type="Pfam" id="PF19292">
    <property type="entry name" value="KPBB_C"/>
    <property type="match status" value="1"/>
</dbReference>
<comment type="similarity">
    <text evidence="2 6">Belongs to the phosphorylase b kinase regulatory chain family.</text>
</comment>
<organism evidence="10 12">
    <name type="scientific">Bursaphelenchus xylophilus</name>
    <name type="common">Pinewood nematode worm</name>
    <name type="synonym">Aphelenchoides xylophilus</name>
    <dbReference type="NCBI Taxonomy" id="6326"/>
    <lineage>
        <taxon>Eukaryota</taxon>
        <taxon>Metazoa</taxon>
        <taxon>Ecdysozoa</taxon>
        <taxon>Nematoda</taxon>
        <taxon>Chromadorea</taxon>
        <taxon>Rhabditida</taxon>
        <taxon>Tylenchina</taxon>
        <taxon>Tylenchomorpha</taxon>
        <taxon>Aphelenchoidea</taxon>
        <taxon>Aphelenchoididae</taxon>
        <taxon>Bursaphelenchus</taxon>
    </lineage>
</organism>
<keyword evidence="5 6" id="KW-0119">Carbohydrate metabolism</keyword>
<evidence type="ECO:0000313" key="12">
    <source>
        <dbReference type="WBParaSite" id="BXY_0755700.1"/>
    </source>
</evidence>
<comment type="function">
    <text evidence="6">Phosphorylase b kinase catalyzes the phosphorylation of serine in certain substrates, including troponin I.</text>
</comment>
<dbReference type="OrthoDB" id="5971574at2759"/>
<evidence type="ECO:0000259" key="8">
    <source>
        <dbReference type="Pfam" id="PF19292"/>
    </source>
</evidence>
<evidence type="ECO:0000256" key="2">
    <source>
        <dbReference type="ARBA" id="ARBA00007128"/>
    </source>
</evidence>
<dbReference type="InterPro" id="IPR045583">
    <property type="entry name" value="KPBA/B_C"/>
</dbReference>
<evidence type="ECO:0000256" key="1">
    <source>
        <dbReference type="ARBA" id="ARBA00005131"/>
    </source>
</evidence>
<comment type="pathway">
    <text evidence="1 6">Glycan biosynthesis; glycogen metabolism.</text>
</comment>
<dbReference type="PANTHER" id="PTHR10749:SF8">
    <property type="entry name" value="PHOSPHORYLASE B KINASE REGULATORY SUBUNIT BETA"/>
    <property type="match status" value="1"/>
</dbReference>
<keyword evidence="3 6" id="KW-0321">Glycogen metabolism</keyword>
<dbReference type="FunFam" id="1.50.10.10:FF:000065">
    <property type="entry name" value="Phosphorylase b kinase regulatory subunit"/>
    <property type="match status" value="1"/>
</dbReference>
<evidence type="ECO:0000313" key="10">
    <source>
        <dbReference type="Proteomes" id="UP000095284"/>
    </source>
</evidence>
<dbReference type="GO" id="GO:0005964">
    <property type="term" value="C:phosphorylase kinase complex"/>
    <property type="evidence" value="ECO:0007669"/>
    <property type="project" value="TreeGrafter"/>
</dbReference>
<name>A0A1I7S3H6_BURXY</name>
<protein>
    <recommendedName>
        <fullName evidence="6">Phosphorylase b kinase regulatory subunit</fullName>
    </recommendedName>
</protein>
<evidence type="ECO:0000256" key="4">
    <source>
        <dbReference type="ARBA" id="ARBA00022860"/>
    </source>
</evidence>
<dbReference type="eggNOG" id="KOG3635">
    <property type="taxonomic scope" value="Eukaryota"/>
</dbReference>
<feature type="domain" description="Phosphorylase b kinase regulatory subunit alpha/beta C-terminal" evidence="8">
    <location>
        <begin position="956"/>
        <end position="1077"/>
    </location>
</feature>
<dbReference type="PANTHER" id="PTHR10749">
    <property type="entry name" value="PHOSPHORYLASE B KINASE REGULATORY SUBUNIT"/>
    <property type="match status" value="1"/>
</dbReference>
<evidence type="ECO:0000256" key="5">
    <source>
        <dbReference type="ARBA" id="ARBA00023277"/>
    </source>
</evidence>
<evidence type="ECO:0000256" key="3">
    <source>
        <dbReference type="ARBA" id="ARBA00022600"/>
    </source>
</evidence>
<dbReference type="EMBL" id="CAJFDI010000004">
    <property type="protein sequence ID" value="CAD5226819.1"/>
    <property type="molecule type" value="Genomic_DNA"/>
</dbReference>
<accession>A0A1I7S3H6</accession>
<dbReference type="UniPathway" id="UPA00163"/>
<proteinExistence type="inferred from homology"/>
<dbReference type="Proteomes" id="UP000659654">
    <property type="component" value="Unassembled WGS sequence"/>
</dbReference>
<dbReference type="Pfam" id="PF00723">
    <property type="entry name" value="Glyco_hydro_15"/>
    <property type="match status" value="1"/>
</dbReference>
<dbReference type="EMBL" id="CAJFCV020000004">
    <property type="protein sequence ID" value="CAG9116316.1"/>
    <property type="molecule type" value="Genomic_DNA"/>
</dbReference>
<dbReference type="SMR" id="A0A1I7S3H6"/>
<reference evidence="9" key="2">
    <citation type="submission" date="2020-09" db="EMBL/GenBank/DDBJ databases">
        <authorList>
            <person name="Kikuchi T."/>
        </authorList>
    </citation>
    <scope>NUCLEOTIDE SEQUENCE</scope>
    <source>
        <strain evidence="9">Ka4C1</strain>
    </source>
</reference>
<feature type="domain" description="GH15-like" evidence="7">
    <location>
        <begin position="67"/>
        <end position="881"/>
    </location>
</feature>
<keyword evidence="6" id="KW-0636">Prenylation</keyword>
<dbReference type="InterPro" id="IPR008734">
    <property type="entry name" value="PHK_A/B_su"/>
</dbReference>
<evidence type="ECO:0000313" key="11">
    <source>
        <dbReference type="Proteomes" id="UP000659654"/>
    </source>
</evidence>
<evidence type="ECO:0000313" key="9">
    <source>
        <dbReference type="EMBL" id="CAD5226819.1"/>
    </source>
</evidence>
<comment type="subcellular location">
    <subcellularLocation>
        <location evidence="6">Cell membrane</location>
        <topology evidence="6">Lipid-anchor</topology>
        <orientation evidence="6">Cytoplasmic side</orientation>
    </subcellularLocation>
</comment>
<reference evidence="12" key="1">
    <citation type="submission" date="2016-11" db="UniProtKB">
        <authorList>
            <consortium name="WormBaseParasite"/>
        </authorList>
    </citation>
    <scope>IDENTIFICATION</scope>
</reference>